<dbReference type="OrthoDB" id="9803773at2"/>
<dbReference type="STRING" id="1835721.TRABTM_A_00270"/>
<feature type="zinc finger region" description="CHC2-type" evidence="12 14">
    <location>
        <begin position="40"/>
        <end position="64"/>
    </location>
</feature>
<accession>A0A1C3L3R1</accession>
<dbReference type="Pfam" id="PF08275">
    <property type="entry name" value="DNAG_N"/>
    <property type="match status" value="1"/>
</dbReference>
<dbReference type="InterPro" id="IPR036977">
    <property type="entry name" value="DNA_primase_Znf_CHC2"/>
</dbReference>
<dbReference type="PANTHER" id="PTHR30313">
    <property type="entry name" value="DNA PRIMASE"/>
    <property type="match status" value="1"/>
</dbReference>
<evidence type="ECO:0000256" key="8">
    <source>
        <dbReference type="ARBA" id="ARBA00022833"/>
    </source>
</evidence>
<evidence type="ECO:0000256" key="3">
    <source>
        <dbReference type="ARBA" id="ARBA00022679"/>
    </source>
</evidence>
<comment type="function">
    <text evidence="12 13">RNA polymerase that catalyzes the synthesis of short RNA molecules used as primers for DNA polymerase during DNA replication.</text>
</comment>
<gene>
    <name evidence="12 16" type="primary">dnaG</name>
    <name evidence="16" type="ORF">TRABTM_A_00270</name>
</gene>
<dbReference type="FunFam" id="3.90.980.10:FF:000001">
    <property type="entry name" value="DNA primase"/>
    <property type="match status" value="1"/>
</dbReference>
<name>A0A1C3L3R1_9ENTR</name>
<comment type="similarity">
    <text evidence="12 13">Belongs to the DnaG primase family.</text>
</comment>
<evidence type="ECO:0000256" key="13">
    <source>
        <dbReference type="PIRNR" id="PIRNR002811"/>
    </source>
</evidence>
<dbReference type="AlphaFoldDB" id="A0A1C3L3R1"/>
<dbReference type="Pfam" id="PF10410">
    <property type="entry name" value="DnaB_bind"/>
    <property type="match status" value="1"/>
</dbReference>
<keyword evidence="11 12" id="KW-0804">Transcription</keyword>
<evidence type="ECO:0000313" key="17">
    <source>
        <dbReference type="Proteomes" id="UP000092809"/>
    </source>
</evidence>
<evidence type="ECO:0000256" key="7">
    <source>
        <dbReference type="ARBA" id="ARBA00022771"/>
    </source>
</evidence>
<dbReference type="CDD" id="cd03364">
    <property type="entry name" value="TOPRIM_DnaG_primases"/>
    <property type="match status" value="1"/>
</dbReference>
<evidence type="ECO:0000256" key="6">
    <source>
        <dbReference type="ARBA" id="ARBA00022723"/>
    </source>
</evidence>
<dbReference type="FunFam" id="3.40.1360.10:FF:000002">
    <property type="entry name" value="DNA primase"/>
    <property type="match status" value="1"/>
</dbReference>
<dbReference type="RefSeq" id="WP_083172247.1">
    <property type="nucleotide sequence ID" value="NZ_LT594522.1"/>
</dbReference>
<dbReference type="PATRIC" id="fig|1835721.3.peg.26"/>
<dbReference type="Pfam" id="PF01807">
    <property type="entry name" value="Zn_ribbon_DnaG"/>
    <property type="match status" value="1"/>
</dbReference>
<keyword evidence="17" id="KW-1185">Reference proteome</keyword>
<dbReference type="SUPFAM" id="SSF56731">
    <property type="entry name" value="DNA primase core"/>
    <property type="match status" value="1"/>
</dbReference>
<dbReference type="InterPro" id="IPR037068">
    <property type="entry name" value="DNA_primase_core_N_sf"/>
</dbReference>
<keyword evidence="7 12" id="KW-0863">Zinc-finger</keyword>
<dbReference type="NCBIfam" id="TIGR01391">
    <property type="entry name" value="dnaG"/>
    <property type="match status" value="1"/>
</dbReference>
<keyword evidence="1 12" id="KW-0240">DNA-directed RNA polymerase</keyword>
<dbReference type="HAMAP" id="MF_00974">
    <property type="entry name" value="DNA_primase_DnaG"/>
    <property type="match status" value="1"/>
</dbReference>
<keyword evidence="10 12" id="KW-0238">DNA-binding</keyword>
<dbReference type="GO" id="GO:0000428">
    <property type="term" value="C:DNA-directed RNA polymerase complex"/>
    <property type="evidence" value="ECO:0007669"/>
    <property type="project" value="UniProtKB-KW"/>
</dbReference>
<evidence type="ECO:0000256" key="4">
    <source>
        <dbReference type="ARBA" id="ARBA00022695"/>
    </source>
</evidence>
<dbReference type="SUPFAM" id="SSF57783">
    <property type="entry name" value="Zinc beta-ribbon"/>
    <property type="match status" value="1"/>
</dbReference>
<dbReference type="InterPro" id="IPR030846">
    <property type="entry name" value="DnaG_bac"/>
</dbReference>
<dbReference type="GO" id="GO:0008270">
    <property type="term" value="F:zinc ion binding"/>
    <property type="evidence" value="ECO:0007669"/>
    <property type="project" value="UniProtKB-UniRule"/>
</dbReference>
<dbReference type="Pfam" id="PF13155">
    <property type="entry name" value="Toprim_2"/>
    <property type="match status" value="1"/>
</dbReference>
<dbReference type="GO" id="GO:0003899">
    <property type="term" value="F:DNA-directed RNA polymerase activity"/>
    <property type="evidence" value="ECO:0007669"/>
    <property type="project" value="UniProtKB-UniRule"/>
</dbReference>
<comment type="domain">
    <text evidence="12">Contains an N-terminal zinc-binding domain, a central core domain that contains the primase activity, and a C-terminal DnaB-binding domain.</text>
</comment>
<evidence type="ECO:0000256" key="5">
    <source>
        <dbReference type="ARBA" id="ARBA00022705"/>
    </source>
</evidence>
<dbReference type="Gene3D" id="1.10.860.10">
    <property type="entry name" value="DNAb Helicase, Chain A"/>
    <property type="match status" value="1"/>
</dbReference>
<reference evidence="17" key="1">
    <citation type="submission" date="2016-06" db="EMBL/GenBank/DDBJ databases">
        <authorList>
            <person name="Szabo Gitta"/>
        </authorList>
    </citation>
    <scope>NUCLEOTIDE SEQUENCE [LARGE SCALE GENOMIC DNA]</scope>
</reference>
<dbReference type="FunFam" id="3.90.580.10:FF:000001">
    <property type="entry name" value="DNA primase"/>
    <property type="match status" value="1"/>
</dbReference>
<evidence type="ECO:0000256" key="14">
    <source>
        <dbReference type="PIRSR" id="PIRSR002811-1"/>
    </source>
</evidence>
<dbReference type="Proteomes" id="UP000092809">
    <property type="component" value="Chromosome I"/>
</dbReference>
<dbReference type="InterPro" id="IPR013264">
    <property type="entry name" value="DNAG_N"/>
</dbReference>
<dbReference type="Gene3D" id="1.20.50.20">
    <property type="entry name" value="DnaG, RNA polymerase domain, helical bundle"/>
    <property type="match status" value="1"/>
</dbReference>
<keyword evidence="9" id="KW-0460">Magnesium</keyword>
<dbReference type="InterPro" id="IPR002694">
    <property type="entry name" value="Znf_CHC2"/>
</dbReference>
<evidence type="ECO:0000256" key="9">
    <source>
        <dbReference type="ARBA" id="ARBA00022842"/>
    </source>
</evidence>
<dbReference type="InterPro" id="IPR019475">
    <property type="entry name" value="DNA_primase_DnaB-bd"/>
</dbReference>
<keyword evidence="4 12" id="KW-0548">Nucleotidyltransferase</keyword>
<dbReference type="KEGG" id="senm:TRABTM_A_00270"/>
<dbReference type="PIRSF" id="PIRSF002811">
    <property type="entry name" value="DnaG"/>
    <property type="match status" value="1"/>
</dbReference>
<comment type="subunit">
    <text evidence="12">Monomer. Interacts with DnaB.</text>
</comment>
<dbReference type="EC" id="2.7.7.101" evidence="12"/>
<dbReference type="SMART" id="SM00493">
    <property type="entry name" value="TOPRIM"/>
    <property type="match status" value="1"/>
</dbReference>
<dbReference type="InterPro" id="IPR006295">
    <property type="entry name" value="DNA_primase_DnaG"/>
</dbReference>
<dbReference type="GO" id="GO:0005737">
    <property type="term" value="C:cytoplasm"/>
    <property type="evidence" value="ECO:0007669"/>
    <property type="project" value="TreeGrafter"/>
</dbReference>
<dbReference type="GO" id="GO:1990077">
    <property type="term" value="C:primosome complex"/>
    <property type="evidence" value="ECO:0007669"/>
    <property type="project" value="UniProtKB-KW"/>
</dbReference>
<dbReference type="Pfam" id="PF08278">
    <property type="entry name" value="DnaG_DnaB_bind"/>
    <property type="match status" value="1"/>
</dbReference>
<evidence type="ECO:0000256" key="1">
    <source>
        <dbReference type="ARBA" id="ARBA00022478"/>
    </source>
</evidence>
<comment type="cofactor">
    <cofactor evidence="12 13 14">
        <name>Zn(2+)</name>
        <dbReference type="ChEBI" id="CHEBI:29105"/>
    </cofactor>
    <text evidence="12 13 14">Binds 1 zinc ion per monomer.</text>
</comment>
<dbReference type="InterPro" id="IPR013173">
    <property type="entry name" value="DNA_primase_DnaG_DnaB-bd_dom"/>
</dbReference>
<keyword evidence="5 12" id="KW-0235">DNA replication</keyword>
<dbReference type="PROSITE" id="PS50880">
    <property type="entry name" value="TOPRIM"/>
    <property type="match status" value="1"/>
</dbReference>
<keyword evidence="2 12" id="KW-0639">Primosome</keyword>
<dbReference type="SMART" id="SM00400">
    <property type="entry name" value="ZnF_CHCC"/>
    <property type="match status" value="1"/>
</dbReference>
<dbReference type="InterPro" id="IPR050219">
    <property type="entry name" value="DnaG_primase"/>
</dbReference>
<dbReference type="SUPFAM" id="SSF117023">
    <property type="entry name" value="DNA primase DnaG, C-terminal domain"/>
    <property type="match status" value="1"/>
</dbReference>
<evidence type="ECO:0000256" key="10">
    <source>
        <dbReference type="ARBA" id="ARBA00023125"/>
    </source>
</evidence>
<dbReference type="GO" id="GO:0006269">
    <property type="term" value="P:DNA replication, synthesis of primer"/>
    <property type="evidence" value="ECO:0007669"/>
    <property type="project" value="UniProtKB-UniRule"/>
</dbReference>
<evidence type="ECO:0000259" key="15">
    <source>
        <dbReference type="PROSITE" id="PS50880"/>
    </source>
</evidence>
<protein>
    <recommendedName>
        <fullName evidence="12 13">DNA primase</fullName>
        <ecNumber evidence="12">2.7.7.101</ecNumber>
    </recommendedName>
</protein>
<dbReference type="EMBL" id="LT594522">
    <property type="protein sequence ID" value="SBT81911.1"/>
    <property type="molecule type" value="Genomic_DNA"/>
</dbReference>
<dbReference type="InterPro" id="IPR034151">
    <property type="entry name" value="TOPRIM_DnaG_bac"/>
</dbReference>
<dbReference type="GO" id="GO:0003677">
    <property type="term" value="F:DNA binding"/>
    <property type="evidence" value="ECO:0007669"/>
    <property type="project" value="UniProtKB-KW"/>
</dbReference>
<dbReference type="Gene3D" id="3.40.1360.10">
    <property type="match status" value="1"/>
</dbReference>
<dbReference type="InterPro" id="IPR006171">
    <property type="entry name" value="TOPRIM_dom"/>
</dbReference>
<dbReference type="Gene3D" id="3.90.980.10">
    <property type="entry name" value="DNA primase, catalytic core, N-terminal domain"/>
    <property type="match status" value="1"/>
</dbReference>
<evidence type="ECO:0000313" key="16">
    <source>
        <dbReference type="EMBL" id="SBT81911.1"/>
    </source>
</evidence>
<keyword evidence="6 12" id="KW-0479">Metal-binding</keyword>
<keyword evidence="3 12" id="KW-0808">Transferase</keyword>
<evidence type="ECO:0000256" key="2">
    <source>
        <dbReference type="ARBA" id="ARBA00022515"/>
    </source>
</evidence>
<organism evidence="16 17">
    <name type="scientific">secondary endosymbiont of Trabutina mannipara</name>
    <dbReference type="NCBI Taxonomy" id="1835721"/>
    <lineage>
        <taxon>Bacteria</taxon>
        <taxon>Pseudomonadati</taxon>
        <taxon>Pseudomonadota</taxon>
        <taxon>Gammaproteobacteria</taxon>
        <taxon>Enterobacterales</taxon>
        <taxon>Enterobacteriaceae</taxon>
    </lineage>
</organism>
<evidence type="ECO:0000256" key="11">
    <source>
        <dbReference type="ARBA" id="ARBA00023163"/>
    </source>
</evidence>
<dbReference type="InterPro" id="IPR016136">
    <property type="entry name" value="DNA_helicase_N/primase_C"/>
</dbReference>
<proteinExistence type="inferred from homology"/>
<feature type="domain" description="Toprim" evidence="15">
    <location>
        <begin position="257"/>
        <end position="339"/>
    </location>
</feature>
<dbReference type="Gene3D" id="3.90.580.10">
    <property type="entry name" value="Zinc finger, CHC2-type domain"/>
    <property type="match status" value="1"/>
</dbReference>
<comment type="catalytic activity">
    <reaction evidence="12">
        <text>ssDNA + n NTP = ssDNA/pppN(pN)n-1 hybrid + (n-1) diphosphate.</text>
        <dbReference type="EC" id="2.7.7.101"/>
    </reaction>
</comment>
<keyword evidence="8 12" id="KW-0862">Zinc</keyword>
<evidence type="ECO:0000256" key="12">
    <source>
        <dbReference type="HAMAP-Rule" id="MF_00974"/>
    </source>
</evidence>
<dbReference type="SMART" id="SM00766">
    <property type="entry name" value="DnaG_DnaB_bind"/>
    <property type="match status" value="1"/>
</dbReference>
<dbReference type="PANTHER" id="PTHR30313:SF2">
    <property type="entry name" value="DNA PRIMASE"/>
    <property type="match status" value="1"/>
</dbReference>
<sequence length="581" mass="67712">MSLKIPRVFINNLLARTDIVNLINTRIKLKKKSKNFYACCPFHYDKIPSFVVNSEKQFYHCFGCGAHGNAIDFLVNYERIDFIETIEELAAYQGIEVPYEKKFSNKNELSYRQNLYKLMNKISCFYQHNLKKQTTEKAYYYLQQRGLSEKIITNFSIGFAPSGWDNIIHRFGSSKEDRALLNKAGMIINNNSQSYDRFRERIIFPIHDTRSRIIGFGGRMLDDRQPKYINSPETEIFHKGHQLYGLYEAKQQHLELEKLLVVEGYMDVIILAEFNINYAVALLGTSITIEHIKLLYRTTDFVVCCYDGDLAGRKAAWSTLEKALPYLNDGRQLRFMFLKEGEDPDKLIRKIGKEAFEQKIKKSYPMSTFFFETLMQQVDLSSPDGRTKLSKLALPLIEKIPGDTLRLYLRQQLGIKIGILDDNKLNKLLQNTTIKLNIKSPYQCIKITTMRSLIGLLVQYPRLSNLVPTVQGLEQVSQPGVSLFVELVKTCKLYPEITTGQLLEYYRDNKYHHQLETLAIWNHLIKDQLIEQMFIDILINFYDSILEKRQEKLIAIDRIQGLTGDERRELWLLNKTLAKTF</sequence>